<feature type="region of interest" description="Disordered" evidence="1">
    <location>
        <begin position="1"/>
        <end position="40"/>
    </location>
</feature>
<gene>
    <name evidence="2" type="ORF">GCM10019016_051210</name>
</gene>
<accession>A0ABP6TRS3</accession>
<evidence type="ECO:0000256" key="1">
    <source>
        <dbReference type="SAM" id="MobiDB-lite"/>
    </source>
</evidence>
<feature type="compositionally biased region" description="Polar residues" evidence="1">
    <location>
        <begin position="1"/>
        <end position="17"/>
    </location>
</feature>
<proteinExistence type="predicted"/>
<evidence type="ECO:0000313" key="3">
    <source>
        <dbReference type="Proteomes" id="UP001501455"/>
    </source>
</evidence>
<reference evidence="3" key="1">
    <citation type="journal article" date="2019" name="Int. J. Syst. Evol. Microbiol.">
        <title>The Global Catalogue of Microorganisms (GCM) 10K type strain sequencing project: providing services to taxonomists for standard genome sequencing and annotation.</title>
        <authorList>
            <consortium name="The Broad Institute Genomics Platform"/>
            <consortium name="The Broad Institute Genome Sequencing Center for Infectious Disease"/>
            <person name="Wu L."/>
            <person name="Ma J."/>
        </authorList>
    </citation>
    <scope>NUCLEOTIDE SEQUENCE [LARGE SCALE GENOMIC DNA]</scope>
    <source>
        <strain evidence="3">JCM 4816</strain>
    </source>
</reference>
<comment type="caution">
    <text evidence="2">The sequence shown here is derived from an EMBL/GenBank/DDBJ whole genome shotgun (WGS) entry which is preliminary data.</text>
</comment>
<name>A0ABP6TRS3_9ACTN</name>
<protein>
    <submittedName>
        <fullName evidence="2">Uncharacterized protein</fullName>
    </submittedName>
</protein>
<sequence length="113" mass="11744">MPSSVSPWQSTEATVSSLPEGADEEPPLSPKDAVQLSHRTPAFRRLSSSVTVSSVVYATAAELSPPGSHATIPPTAATTSPAATTGRRHRVPRRIPFANAPMDGSLPPPPPGR</sequence>
<keyword evidence="3" id="KW-1185">Reference proteome</keyword>
<dbReference type="Proteomes" id="UP001501455">
    <property type="component" value="Unassembled WGS sequence"/>
</dbReference>
<dbReference type="EMBL" id="BAAAXF010000036">
    <property type="protein sequence ID" value="GAA3498018.1"/>
    <property type="molecule type" value="Genomic_DNA"/>
</dbReference>
<organism evidence="2 3">
    <name type="scientific">Streptomyces prasinosporus</name>
    <dbReference type="NCBI Taxonomy" id="68256"/>
    <lineage>
        <taxon>Bacteria</taxon>
        <taxon>Bacillati</taxon>
        <taxon>Actinomycetota</taxon>
        <taxon>Actinomycetes</taxon>
        <taxon>Kitasatosporales</taxon>
        <taxon>Streptomycetaceae</taxon>
        <taxon>Streptomyces</taxon>
        <taxon>Streptomyces albogriseolus group</taxon>
    </lineage>
</organism>
<feature type="region of interest" description="Disordered" evidence="1">
    <location>
        <begin position="61"/>
        <end position="113"/>
    </location>
</feature>
<evidence type="ECO:0000313" key="2">
    <source>
        <dbReference type="EMBL" id="GAA3498018.1"/>
    </source>
</evidence>
<feature type="compositionally biased region" description="Low complexity" evidence="1">
    <location>
        <begin position="70"/>
        <end position="85"/>
    </location>
</feature>